<proteinExistence type="predicted"/>
<dbReference type="CDD" id="cd00586">
    <property type="entry name" value="4HBT"/>
    <property type="match status" value="1"/>
</dbReference>
<dbReference type="eggNOG" id="COG0824">
    <property type="taxonomic scope" value="Bacteria"/>
</dbReference>
<dbReference type="EMBL" id="HE804045">
    <property type="protein sequence ID" value="CCH31349.1"/>
    <property type="molecule type" value="Genomic_DNA"/>
</dbReference>
<dbReference type="SUPFAM" id="SSF54637">
    <property type="entry name" value="Thioesterase/thiol ester dehydrase-isomerase"/>
    <property type="match status" value="1"/>
</dbReference>
<dbReference type="KEGG" id="sesp:BN6_40640"/>
<organism evidence="2 3">
    <name type="scientific">Saccharothrix espanaensis (strain ATCC 51144 / DSM 44229 / JCM 9112 / NBRC 15066 / NRRL 15764)</name>
    <dbReference type="NCBI Taxonomy" id="1179773"/>
    <lineage>
        <taxon>Bacteria</taxon>
        <taxon>Bacillati</taxon>
        <taxon>Actinomycetota</taxon>
        <taxon>Actinomycetes</taxon>
        <taxon>Pseudonocardiales</taxon>
        <taxon>Pseudonocardiaceae</taxon>
        <taxon>Saccharothrix</taxon>
    </lineage>
</organism>
<dbReference type="AlphaFoldDB" id="K0K385"/>
<feature type="region of interest" description="Disordered" evidence="1">
    <location>
        <begin position="118"/>
        <end position="139"/>
    </location>
</feature>
<dbReference type="HOGENOM" id="CLU_101141_5_1_11"/>
<gene>
    <name evidence="2" type="ordered locus">BN6_40640</name>
</gene>
<dbReference type="Gene3D" id="3.10.129.10">
    <property type="entry name" value="Hotdog Thioesterase"/>
    <property type="match status" value="1"/>
</dbReference>
<dbReference type="InterPro" id="IPR029069">
    <property type="entry name" value="HotDog_dom_sf"/>
</dbReference>
<name>K0K385_SACES</name>
<dbReference type="BioCyc" id="SESP1179773:BN6_RS19660-MONOMER"/>
<evidence type="ECO:0000256" key="1">
    <source>
        <dbReference type="SAM" id="MobiDB-lite"/>
    </source>
</evidence>
<dbReference type="Pfam" id="PF13279">
    <property type="entry name" value="4HBT_2"/>
    <property type="match status" value="1"/>
</dbReference>
<dbReference type="OrthoDB" id="3467114at2"/>
<keyword evidence="3" id="KW-1185">Reference proteome</keyword>
<protein>
    <submittedName>
        <fullName evidence="2">Uncharacterized protein</fullName>
    </submittedName>
</protein>
<dbReference type="STRING" id="1179773.BN6_40640"/>
<sequence>MATPDLRPEVTIERRVEWHDTDAAGHQHHSAILRWVEHAEAELLRGLGLARLFGRSPRVRHEVNYRSRLWFGETVRARLAVVRVGRTSLHYEFTVHGESGMAADGTLVIAHVEPDAPGATPWPDDVRSALAGPVEAGRR</sequence>
<accession>K0K385</accession>
<evidence type="ECO:0000313" key="2">
    <source>
        <dbReference type="EMBL" id="CCH31349.1"/>
    </source>
</evidence>
<dbReference type="Proteomes" id="UP000006281">
    <property type="component" value="Chromosome"/>
</dbReference>
<dbReference type="RefSeq" id="WP_015101461.1">
    <property type="nucleotide sequence ID" value="NC_019673.1"/>
</dbReference>
<evidence type="ECO:0000313" key="3">
    <source>
        <dbReference type="Proteomes" id="UP000006281"/>
    </source>
</evidence>
<dbReference type="PATRIC" id="fig|1179773.3.peg.4067"/>
<reference evidence="2 3" key="1">
    <citation type="journal article" date="2012" name="BMC Genomics">
        <title>Complete genome sequence of Saccharothrix espanaensis DSM 44229T and comparison to the other completely sequenced Pseudonocardiaceae.</title>
        <authorList>
            <person name="Strobel T."/>
            <person name="Al-Dilaimi A."/>
            <person name="Blom J."/>
            <person name="Gessner A."/>
            <person name="Kalinowski J."/>
            <person name="Luzhetska M."/>
            <person name="Puhler A."/>
            <person name="Szczepanowski R."/>
            <person name="Bechthold A."/>
            <person name="Ruckert C."/>
        </authorList>
    </citation>
    <scope>NUCLEOTIDE SEQUENCE [LARGE SCALE GENOMIC DNA]</scope>
    <source>
        <strain evidence="3">ATCC 51144 / DSM 44229 / JCM 9112 / NBRC 15066 / NRRL 15764</strain>
    </source>
</reference>